<proteinExistence type="predicted"/>
<dbReference type="Proteomes" id="UP000247409">
    <property type="component" value="Unassembled WGS sequence"/>
</dbReference>
<dbReference type="Pfam" id="PF12588">
    <property type="entry name" value="PSDC"/>
    <property type="match status" value="1"/>
</dbReference>
<keyword evidence="2" id="KW-0456">Lyase</keyword>
<dbReference type="STRING" id="448386.A0A2V3IZC1"/>
<feature type="domain" description="L-tryptophan decarboxylase PsiD-like" evidence="3">
    <location>
        <begin position="51"/>
        <end position="185"/>
    </location>
</feature>
<evidence type="ECO:0000313" key="4">
    <source>
        <dbReference type="EMBL" id="PXF46480.1"/>
    </source>
</evidence>
<dbReference type="GO" id="GO:0004609">
    <property type="term" value="F:phosphatidylserine decarboxylase activity"/>
    <property type="evidence" value="ECO:0007669"/>
    <property type="project" value="InterPro"/>
</dbReference>
<dbReference type="InterPro" id="IPR003817">
    <property type="entry name" value="PS_Dcarbxylase"/>
</dbReference>
<protein>
    <submittedName>
        <fullName evidence="4">Phosphatidylserine decarboxylase proenzyme</fullName>
    </submittedName>
</protein>
<gene>
    <name evidence="4" type="ORF">BWQ96_03715</name>
</gene>
<dbReference type="AlphaFoldDB" id="A0A2V3IZC1"/>
<sequence>MEDAPETITLPPYLNLPKANSLLLLKSHVYTTPIVKKLLKKLDENPDTEVHPAVLAFQQLIETDAALYQDAVDMFRQVPLKYASNPEAGFRPTSYEHMSKLINAIIRSPPMFEESIFAGCPLASLLDACCGTAAGVNFFRNPKVNSALKDILSAWGAYLSSAESLLAFEAEPMGGGWSSPRALAMIDMSQYVQPDADALGWGYASWNDWFCRKFKEGKRPVAAEDDDSIITNACESTPVSLQTNVQMKSRFWLKRQPYSLSFMLNDDELAKEFEDGTVYQAYLDSCDYHRWHAPVSGTIKKTVLVPGTYFSEGLWDCGEEEGADFWQGYVSHVATRALIFMEAKNKNIGFVAVVAVGMGEVSSTVVTVKQGQTVRKGDELGHFQFGGSTHCVVFQKEVIADWNAAAVPGASAKRLPLHSWLARARCGGEGSVPVA</sequence>
<keyword evidence="1" id="KW-0210">Decarboxylase</keyword>
<dbReference type="InterPro" id="IPR022237">
    <property type="entry name" value="PsiD-like"/>
</dbReference>
<evidence type="ECO:0000256" key="1">
    <source>
        <dbReference type="ARBA" id="ARBA00022793"/>
    </source>
</evidence>
<dbReference type="PANTHER" id="PTHR10067:SF9">
    <property type="entry name" value="PHOSPHATIDYLSERINE DECARBOXYLASE FAMILY PROTEIN (AFU_ORTHOLOGUE AFUA_7G01730)"/>
    <property type="match status" value="1"/>
</dbReference>
<organism evidence="4 5">
    <name type="scientific">Gracilariopsis chorda</name>
    <dbReference type="NCBI Taxonomy" id="448386"/>
    <lineage>
        <taxon>Eukaryota</taxon>
        <taxon>Rhodophyta</taxon>
        <taxon>Florideophyceae</taxon>
        <taxon>Rhodymeniophycidae</taxon>
        <taxon>Gracilariales</taxon>
        <taxon>Gracilariaceae</taxon>
        <taxon>Gracilariopsis</taxon>
    </lineage>
</organism>
<name>A0A2V3IZC1_9FLOR</name>
<comment type="caution">
    <text evidence="4">The sequence shown here is derived from an EMBL/GenBank/DDBJ whole genome shotgun (WGS) entry which is preliminary data.</text>
</comment>
<evidence type="ECO:0000259" key="3">
    <source>
        <dbReference type="Pfam" id="PF12588"/>
    </source>
</evidence>
<dbReference type="Pfam" id="PF02666">
    <property type="entry name" value="PS_Dcarbxylase"/>
    <property type="match status" value="1"/>
</dbReference>
<keyword evidence="5" id="KW-1185">Reference proteome</keyword>
<dbReference type="OrthoDB" id="5973539at2759"/>
<accession>A0A2V3IZC1</accession>
<dbReference type="GO" id="GO:0006646">
    <property type="term" value="P:phosphatidylethanolamine biosynthetic process"/>
    <property type="evidence" value="ECO:0007669"/>
    <property type="project" value="TreeGrafter"/>
</dbReference>
<dbReference type="EMBL" id="NBIV01000037">
    <property type="protein sequence ID" value="PXF46480.1"/>
    <property type="molecule type" value="Genomic_DNA"/>
</dbReference>
<evidence type="ECO:0000256" key="2">
    <source>
        <dbReference type="ARBA" id="ARBA00023239"/>
    </source>
</evidence>
<evidence type="ECO:0000313" key="5">
    <source>
        <dbReference type="Proteomes" id="UP000247409"/>
    </source>
</evidence>
<dbReference type="PANTHER" id="PTHR10067">
    <property type="entry name" value="PHOSPHATIDYLSERINE DECARBOXYLASE"/>
    <property type="match status" value="1"/>
</dbReference>
<reference evidence="4 5" key="1">
    <citation type="journal article" date="2018" name="Mol. Biol. Evol.">
        <title>Analysis of the draft genome of the red seaweed Gracilariopsis chorda provides insights into genome size evolution in Rhodophyta.</title>
        <authorList>
            <person name="Lee J."/>
            <person name="Yang E.C."/>
            <person name="Graf L."/>
            <person name="Yang J.H."/>
            <person name="Qiu H."/>
            <person name="Zel Zion U."/>
            <person name="Chan C.X."/>
            <person name="Stephens T.G."/>
            <person name="Weber A.P.M."/>
            <person name="Boo G.H."/>
            <person name="Boo S.M."/>
            <person name="Kim K.M."/>
            <person name="Shin Y."/>
            <person name="Jung M."/>
            <person name="Lee S.J."/>
            <person name="Yim H.S."/>
            <person name="Lee J.H."/>
            <person name="Bhattacharya D."/>
            <person name="Yoon H.S."/>
        </authorList>
    </citation>
    <scope>NUCLEOTIDE SEQUENCE [LARGE SCALE GENOMIC DNA]</scope>
    <source>
        <strain evidence="4 5">SKKU-2015</strain>
        <tissue evidence="4">Whole body</tissue>
    </source>
</reference>
<dbReference type="GO" id="GO:0005739">
    <property type="term" value="C:mitochondrion"/>
    <property type="evidence" value="ECO:0007669"/>
    <property type="project" value="TreeGrafter"/>
</dbReference>